<dbReference type="GO" id="GO:0000462">
    <property type="term" value="P:maturation of SSU-rRNA from tricistronic rRNA transcript (SSU-rRNA, 5.8S rRNA, LSU-rRNA)"/>
    <property type="evidence" value="ECO:0007669"/>
    <property type="project" value="TreeGrafter"/>
</dbReference>
<gene>
    <name evidence="2" type="ORF">QJS10_CPB15g00831</name>
</gene>
<feature type="region of interest" description="Disordered" evidence="1">
    <location>
        <begin position="1"/>
        <end position="42"/>
    </location>
</feature>
<dbReference type="PANTHER" id="PTHR28096">
    <property type="entry name" value="PROTEIN FAF1"/>
    <property type="match status" value="1"/>
</dbReference>
<dbReference type="InterPro" id="IPR053030">
    <property type="entry name" value="Ribosomal_biogenesis_FAF1-like"/>
</dbReference>
<evidence type="ECO:0008006" key="4">
    <source>
        <dbReference type="Google" id="ProtNLM"/>
    </source>
</evidence>
<dbReference type="PANTHER" id="PTHR28096:SF1">
    <property type="entry name" value="PROTEIN FAF1"/>
    <property type="match status" value="1"/>
</dbReference>
<sequence>MVKSSDGAAMTMRRNRFTTSKLADMYTDKASGNSTNRAESNDEEMDIWKLLRDVQFVGSSSMSWKERKALENRNVVNLGGKTPKKHRVPLSVGKVAFKNRQQREHDKLQEEQILGLFKRNKSSRAVNRKPEERVLKTSEGHFKKGVLNVKHLLEPAPTKGSELNRQKVSKGKRKGSGKKKGHKKRR</sequence>
<evidence type="ECO:0000256" key="1">
    <source>
        <dbReference type="SAM" id="MobiDB-lite"/>
    </source>
</evidence>
<dbReference type="AlphaFoldDB" id="A0AAV9D8N5"/>
<reference evidence="2" key="1">
    <citation type="journal article" date="2023" name="Nat. Commun.">
        <title>Diploid and tetraploid genomes of Acorus and the evolution of monocots.</title>
        <authorList>
            <person name="Ma L."/>
            <person name="Liu K.W."/>
            <person name="Li Z."/>
            <person name="Hsiao Y.Y."/>
            <person name="Qi Y."/>
            <person name="Fu T."/>
            <person name="Tang G.D."/>
            <person name="Zhang D."/>
            <person name="Sun W.H."/>
            <person name="Liu D.K."/>
            <person name="Li Y."/>
            <person name="Chen G.Z."/>
            <person name="Liu X.D."/>
            <person name="Liao X.Y."/>
            <person name="Jiang Y.T."/>
            <person name="Yu X."/>
            <person name="Hao Y."/>
            <person name="Huang J."/>
            <person name="Zhao X.W."/>
            <person name="Ke S."/>
            <person name="Chen Y.Y."/>
            <person name="Wu W.L."/>
            <person name="Hsu J.L."/>
            <person name="Lin Y.F."/>
            <person name="Huang M.D."/>
            <person name="Li C.Y."/>
            <person name="Huang L."/>
            <person name="Wang Z.W."/>
            <person name="Zhao X."/>
            <person name="Zhong W.Y."/>
            <person name="Peng D.H."/>
            <person name="Ahmad S."/>
            <person name="Lan S."/>
            <person name="Zhang J.S."/>
            <person name="Tsai W.C."/>
            <person name="Van de Peer Y."/>
            <person name="Liu Z.J."/>
        </authorList>
    </citation>
    <scope>NUCLEOTIDE SEQUENCE</scope>
    <source>
        <strain evidence="2">CP</strain>
    </source>
</reference>
<organism evidence="2 3">
    <name type="scientific">Acorus calamus</name>
    <name type="common">Sweet flag</name>
    <dbReference type="NCBI Taxonomy" id="4465"/>
    <lineage>
        <taxon>Eukaryota</taxon>
        <taxon>Viridiplantae</taxon>
        <taxon>Streptophyta</taxon>
        <taxon>Embryophyta</taxon>
        <taxon>Tracheophyta</taxon>
        <taxon>Spermatophyta</taxon>
        <taxon>Magnoliopsida</taxon>
        <taxon>Liliopsida</taxon>
        <taxon>Acoraceae</taxon>
        <taxon>Acorus</taxon>
    </lineage>
</organism>
<dbReference type="GO" id="GO:0005730">
    <property type="term" value="C:nucleolus"/>
    <property type="evidence" value="ECO:0007669"/>
    <property type="project" value="TreeGrafter"/>
</dbReference>
<comment type="caution">
    <text evidence="2">The sequence shown here is derived from an EMBL/GenBank/DDBJ whole genome shotgun (WGS) entry which is preliminary data.</text>
</comment>
<keyword evidence="3" id="KW-1185">Reference proteome</keyword>
<dbReference type="Proteomes" id="UP001180020">
    <property type="component" value="Unassembled WGS sequence"/>
</dbReference>
<feature type="compositionally biased region" description="Basic and acidic residues" evidence="1">
    <location>
        <begin position="128"/>
        <end position="142"/>
    </location>
</feature>
<dbReference type="EMBL" id="JAUJYO010000015">
    <property type="protein sequence ID" value="KAK1296602.1"/>
    <property type="molecule type" value="Genomic_DNA"/>
</dbReference>
<evidence type="ECO:0000313" key="3">
    <source>
        <dbReference type="Proteomes" id="UP001180020"/>
    </source>
</evidence>
<protein>
    <recommendedName>
        <fullName evidence="4">Ribosome biogenesis regulatory protein</fullName>
    </recommendedName>
</protein>
<accession>A0AAV9D8N5</accession>
<name>A0AAV9D8N5_ACOCL</name>
<proteinExistence type="predicted"/>
<dbReference type="Pfam" id="PF15375">
    <property type="entry name" value="FSAF1"/>
    <property type="match status" value="1"/>
</dbReference>
<reference evidence="2" key="2">
    <citation type="submission" date="2023-06" db="EMBL/GenBank/DDBJ databases">
        <authorList>
            <person name="Ma L."/>
            <person name="Liu K.-W."/>
            <person name="Li Z."/>
            <person name="Hsiao Y.-Y."/>
            <person name="Qi Y."/>
            <person name="Fu T."/>
            <person name="Tang G."/>
            <person name="Zhang D."/>
            <person name="Sun W.-H."/>
            <person name="Liu D.-K."/>
            <person name="Li Y."/>
            <person name="Chen G.-Z."/>
            <person name="Liu X.-D."/>
            <person name="Liao X.-Y."/>
            <person name="Jiang Y.-T."/>
            <person name="Yu X."/>
            <person name="Hao Y."/>
            <person name="Huang J."/>
            <person name="Zhao X.-W."/>
            <person name="Ke S."/>
            <person name="Chen Y.-Y."/>
            <person name="Wu W.-L."/>
            <person name="Hsu J.-L."/>
            <person name="Lin Y.-F."/>
            <person name="Huang M.-D."/>
            <person name="Li C.-Y."/>
            <person name="Huang L."/>
            <person name="Wang Z.-W."/>
            <person name="Zhao X."/>
            <person name="Zhong W.-Y."/>
            <person name="Peng D.-H."/>
            <person name="Ahmad S."/>
            <person name="Lan S."/>
            <person name="Zhang J.-S."/>
            <person name="Tsai W.-C."/>
            <person name="Van De Peer Y."/>
            <person name="Liu Z.-J."/>
        </authorList>
    </citation>
    <scope>NUCLEOTIDE SEQUENCE</scope>
    <source>
        <strain evidence="2">CP</strain>
        <tissue evidence="2">Leaves</tissue>
    </source>
</reference>
<feature type="region of interest" description="Disordered" evidence="1">
    <location>
        <begin position="121"/>
        <end position="186"/>
    </location>
</feature>
<evidence type="ECO:0000313" key="2">
    <source>
        <dbReference type="EMBL" id="KAK1296602.1"/>
    </source>
</evidence>
<dbReference type="InterPro" id="IPR027973">
    <property type="entry name" value="FSAF1-like"/>
</dbReference>
<feature type="compositionally biased region" description="Basic residues" evidence="1">
    <location>
        <begin position="167"/>
        <end position="186"/>
    </location>
</feature>